<accession>G3H3E1</accession>
<reference evidence="2" key="1">
    <citation type="journal article" date="2011" name="Nat. Biotechnol.">
        <title>The genomic sequence of the Chinese hamster ovary (CHO)-K1 cell line.</title>
        <authorList>
            <person name="Xu X."/>
            <person name="Nagarajan H."/>
            <person name="Lewis N.E."/>
            <person name="Pan S."/>
            <person name="Cai Z."/>
            <person name="Liu X."/>
            <person name="Chen W."/>
            <person name="Xie M."/>
            <person name="Wang W."/>
            <person name="Hammond S."/>
            <person name="Andersen M.R."/>
            <person name="Neff N."/>
            <person name="Passarelli B."/>
            <person name="Koh W."/>
            <person name="Fan H.C."/>
            <person name="Wang J."/>
            <person name="Gui Y."/>
            <person name="Lee K.H."/>
            <person name="Betenbaugh M.J."/>
            <person name="Quake S.R."/>
            <person name="Famili I."/>
            <person name="Palsson B.O."/>
            <person name="Wang J."/>
        </authorList>
    </citation>
    <scope>NUCLEOTIDE SEQUENCE [LARGE SCALE GENOMIC DNA]</scope>
    <source>
        <strain evidence="2">CHO K1 cell line</strain>
    </source>
</reference>
<dbReference type="AlphaFoldDB" id="G3H3E1"/>
<evidence type="ECO:0000313" key="1">
    <source>
        <dbReference type="EMBL" id="EGV97875.1"/>
    </source>
</evidence>
<gene>
    <name evidence="1" type="ORF">I79_004756</name>
</gene>
<protein>
    <submittedName>
        <fullName evidence="1">Uncharacterized protein</fullName>
    </submittedName>
</protein>
<organism evidence="1 2">
    <name type="scientific">Cricetulus griseus</name>
    <name type="common">Chinese hamster</name>
    <name type="synonym">Cricetulus barabensis griseus</name>
    <dbReference type="NCBI Taxonomy" id="10029"/>
    <lineage>
        <taxon>Eukaryota</taxon>
        <taxon>Metazoa</taxon>
        <taxon>Chordata</taxon>
        <taxon>Craniata</taxon>
        <taxon>Vertebrata</taxon>
        <taxon>Euteleostomi</taxon>
        <taxon>Mammalia</taxon>
        <taxon>Eutheria</taxon>
        <taxon>Euarchontoglires</taxon>
        <taxon>Glires</taxon>
        <taxon>Rodentia</taxon>
        <taxon>Myomorpha</taxon>
        <taxon>Muroidea</taxon>
        <taxon>Cricetidae</taxon>
        <taxon>Cricetinae</taxon>
        <taxon>Cricetulus</taxon>
    </lineage>
</organism>
<proteinExistence type="predicted"/>
<sequence length="73" mass="8064">MLWSPGGFSPCLLWVPFPVPPSRWINGGRQQAFDFDPTKVPLTSPCPVFSLVQCPVWVQKLTDLTGPPSLTQP</sequence>
<dbReference type="Proteomes" id="UP000001075">
    <property type="component" value="Unassembled WGS sequence"/>
</dbReference>
<name>G3H3E1_CRIGR</name>
<dbReference type="EMBL" id="JH000126">
    <property type="protein sequence ID" value="EGV97875.1"/>
    <property type="molecule type" value="Genomic_DNA"/>
</dbReference>
<dbReference type="InParanoid" id="G3H3E1"/>
<evidence type="ECO:0000313" key="2">
    <source>
        <dbReference type="Proteomes" id="UP000001075"/>
    </source>
</evidence>